<dbReference type="Proteomes" id="UP000693777">
    <property type="component" value="Segment"/>
</dbReference>
<evidence type="ECO:0008006" key="3">
    <source>
        <dbReference type="Google" id="ProtNLM"/>
    </source>
</evidence>
<dbReference type="EMBL" id="MT732475">
    <property type="protein sequence ID" value="QQV91556.1"/>
    <property type="molecule type" value="Genomic_DNA"/>
</dbReference>
<evidence type="ECO:0000313" key="1">
    <source>
        <dbReference type="EMBL" id="QQV91556.1"/>
    </source>
</evidence>
<sequence length="171" mass="19449">MKNLKINNRSKVIILIITMLLLTYTATAQDRDYKFSVALITDPNATYKDGFNLGASVDYQMQYMYFKVQVFAFPELNDVSYTEISGTPLGFNYHSKFNTYRLYTGLKLGFIYRQGTHPLAGLEGGIDFSITPTMLIGLMATYETREDFKIYGKNADTSPRASGFIKLGFRF</sequence>
<protein>
    <recommendedName>
        <fullName evidence="3">Outer membrane protein beta-barrel domain-containing protein</fullName>
    </recommendedName>
</protein>
<accession>A0A8E5EBN1</accession>
<proteinExistence type="predicted"/>
<keyword evidence="2" id="KW-1185">Reference proteome</keyword>
<organism evidence="1 2">
    <name type="scientific">Winogradskyella phage Peternella_1</name>
    <dbReference type="NCBI Taxonomy" id="2745699"/>
    <lineage>
        <taxon>Viruses</taxon>
        <taxon>Duplodnaviria</taxon>
        <taxon>Heunggongvirae</taxon>
        <taxon>Uroviricota</taxon>
        <taxon>Caudoviricetes</taxon>
        <taxon>Winoviridae</taxon>
        <taxon>Peternellavirus</taxon>
        <taxon>Peternellavirus peternella</taxon>
    </lineage>
</organism>
<name>A0A8E5EBN1_9CAUD</name>
<gene>
    <name evidence="1" type="ORF">Peternella1_20</name>
</gene>
<reference evidence="1" key="1">
    <citation type="submission" date="2020-07" db="EMBL/GenBank/DDBJ databases">
        <title>Highly diverse flavobacterial phages as mortality factor during North Sea spring blooms.</title>
        <authorList>
            <person name="Bartlau N."/>
            <person name="Wichels A."/>
            <person name="Krohne G."/>
            <person name="Adriaenssens E.M."/>
            <person name="Heins A."/>
            <person name="Fuchs B.M."/>
            <person name="Amann R."/>
            <person name="Moraru C."/>
        </authorList>
    </citation>
    <scope>NUCLEOTIDE SEQUENCE</scope>
</reference>
<evidence type="ECO:0000313" key="2">
    <source>
        <dbReference type="Proteomes" id="UP000693777"/>
    </source>
</evidence>